<feature type="domain" description="Cadherin" evidence="15">
    <location>
        <begin position="143"/>
        <end position="258"/>
    </location>
</feature>
<dbReference type="EMBL" id="BLXT01000208">
    <property type="protein sequence ID" value="GFN75067.1"/>
    <property type="molecule type" value="Genomic_DNA"/>
</dbReference>
<dbReference type="FunFam" id="2.60.40.60:FF:000033">
    <property type="entry name" value="FAT atypical cadherin 1"/>
    <property type="match status" value="1"/>
</dbReference>
<evidence type="ECO:0000256" key="4">
    <source>
        <dbReference type="ARBA" id="ARBA00022729"/>
    </source>
</evidence>
<dbReference type="GO" id="GO:0007156">
    <property type="term" value="P:homophilic cell adhesion via plasma membrane adhesion molecules"/>
    <property type="evidence" value="ECO:0007669"/>
    <property type="project" value="InterPro"/>
</dbReference>
<dbReference type="CDD" id="cd11304">
    <property type="entry name" value="Cadherin_repeat"/>
    <property type="match status" value="7"/>
</dbReference>
<feature type="region of interest" description="Disordered" evidence="13">
    <location>
        <begin position="1061"/>
        <end position="1205"/>
    </location>
</feature>
<dbReference type="PRINTS" id="PR00205">
    <property type="entry name" value="CADHERIN"/>
</dbReference>
<evidence type="ECO:0000256" key="14">
    <source>
        <dbReference type="SAM" id="Phobius"/>
    </source>
</evidence>
<keyword evidence="3 14" id="KW-0812">Transmembrane</keyword>
<proteinExistence type="predicted"/>
<keyword evidence="9 14" id="KW-0472">Membrane</keyword>
<keyword evidence="2" id="KW-0245">EGF-like domain</keyword>
<feature type="domain" description="Cadherin" evidence="15">
    <location>
        <begin position="28"/>
        <end position="142"/>
    </location>
</feature>
<dbReference type="SUPFAM" id="SSF49313">
    <property type="entry name" value="Cadherin-like"/>
    <property type="match status" value="7"/>
</dbReference>
<feature type="domain" description="Cadherin" evidence="15">
    <location>
        <begin position="588"/>
        <end position="701"/>
    </location>
</feature>
<dbReference type="Gene3D" id="2.60.40.60">
    <property type="entry name" value="Cadherins"/>
    <property type="match status" value="7"/>
</dbReference>
<evidence type="ECO:0000256" key="11">
    <source>
        <dbReference type="ARBA" id="ARBA00023180"/>
    </source>
</evidence>
<feature type="compositionally biased region" description="Polar residues" evidence="13">
    <location>
        <begin position="1096"/>
        <end position="1126"/>
    </location>
</feature>
<evidence type="ECO:0000256" key="9">
    <source>
        <dbReference type="ARBA" id="ARBA00023136"/>
    </source>
</evidence>
<organism evidence="16 17">
    <name type="scientific">Plakobranchus ocellatus</name>
    <dbReference type="NCBI Taxonomy" id="259542"/>
    <lineage>
        <taxon>Eukaryota</taxon>
        <taxon>Metazoa</taxon>
        <taxon>Spiralia</taxon>
        <taxon>Lophotrochozoa</taxon>
        <taxon>Mollusca</taxon>
        <taxon>Gastropoda</taxon>
        <taxon>Heterobranchia</taxon>
        <taxon>Euthyneura</taxon>
        <taxon>Panpulmonata</taxon>
        <taxon>Sacoglossa</taxon>
        <taxon>Placobranchoidea</taxon>
        <taxon>Plakobranchidae</taxon>
        <taxon>Plakobranchus</taxon>
    </lineage>
</organism>
<keyword evidence="8 14" id="KW-1133">Transmembrane helix</keyword>
<dbReference type="GO" id="GO:0005509">
    <property type="term" value="F:calcium ion binding"/>
    <property type="evidence" value="ECO:0007669"/>
    <property type="project" value="UniProtKB-UniRule"/>
</dbReference>
<dbReference type="Pfam" id="PF08266">
    <property type="entry name" value="Cadherin_2"/>
    <property type="match status" value="1"/>
</dbReference>
<keyword evidence="4" id="KW-0732">Signal</keyword>
<evidence type="ECO:0000313" key="17">
    <source>
        <dbReference type="Proteomes" id="UP000735302"/>
    </source>
</evidence>
<feature type="region of interest" description="Disordered" evidence="13">
    <location>
        <begin position="881"/>
        <end position="994"/>
    </location>
</feature>
<sequence>MTSHISSSNVTVGIIVVMATIATMVRAQVSTVTYTVVEERPPRTLLGNILSDSGVSVPPDSQGDLRFQFLTEGNNDADYLWINSTSGDLKTSTKIDREALCRRQSVCELNVQAVIQAQRGSFLQVVPVKVTITDINDNTPTFDPSKFTVRVSEDRAPGATFRLPTAVDLDGGDGNSVRIYRQVASTPFDAPFKLIVNGGSSPEQYGAMLRLDSALNREDTPLYEILIEAIDGGSPDPKTGTLTVVIEVEDVNDHSPEFERRVYTEDISEIAQVGDVVVTVVATDQDAGENGAVTYSAPVASQEDDVVLTLFSIVASTGEIKTLKPLDTYAGQTYRLNIVARDGGVNPQEDSAEVVINIVDTHNSHPEIVLNLFGEDGVAQVSESAPLDFVVALVDVSDPDSAFSPNGQVTCSLRSDHFELQPMSTVRYKVKLTKQLDRETDELHTLTVTCADSGTPMLNASESFTVKVKDENDNSPQFGQPFYTADITEGLAGSGAVIINLSATDKDDGVNAQISYMLDKDADSDFGIYADGSLVVTNPAGVDREDPVKGGTRDIVVLAIDGGSSPETGSTTVRVTIEDVNDNAPIFTEPVFYFRVPEDAPIGRLVDTISAVDPDFELNSIFYFRLAEDRDSFGNSQYGSNFPFEVNLGGNVTVSERLDRERQAEYVFQVLAYDLGQPMQLTSTVSVRVSVTDINDNSPYFTFPTDNNNTVHVPHTLSANTAFSKVTARDPDKDRNAAVVYAREGGNGSAFFDVDVNSGQVVLTRALTENHLGLYVLSLSAHDKGEGTQHATQTLLYVVVYEGNATLASKTGSDDGGIGFRNVIVVVVLLVVTVVLSLAILLTIILIRRVDRQRRRYHAKGAEMKADSNMHRLNITTSSTLTAGLQSSSSSTHSSASSTSSSPSPNLPGDMGGGNSSSSSKKKKEVSFSLDDENNVGDSRDKTGPTFTSFSPVISASSEKYDAIPESDRGKIKPELFSSNHYQSSERNNKSSGLKKDIHSLNFHQIHPAHNLQPLPLSSTSSTSSSTAANTNSNNAGSGNSKNANNNNNSAVRQVVHHHDDNLSDVSGDMSTSDSGRGGSDVELHSHGGLSKESGDTSFASQRGYNPHNNLNMTLSNGSNSKTGGINNSNHNSSKPSSGSKSVHFQNIHPDPVGVGSFLPPPTSQSNVPARPPRPRHAPTSASHRPQASTTSSNPSRYTPNLFSEDNGSYVKLANHDGRLLSSPSPIPLNKSRKLQPAVQMDTFSSNQSNRFAPSHAHLRPGEVEYMDMTGGRSSFTSQGSNLSNSGLDGTGTWDGDTTTSGSYTVDAHELCDEIDKLFFDEIQDVVV</sequence>
<evidence type="ECO:0000256" key="7">
    <source>
        <dbReference type="ARBA" id="ARBA00022889"/>
    </source>
</evidence>
<comment type="caution">
    <text evidence="16">The sequence shown here is derived from an EMBL/GenBank/DDBJ whole genome shotgun (WGS) entry which is preliminary data.</text>
</comment>
<dbReference type="PANTHER" id="PTHR24028">
    <property type="entry name" value="CADHERIN-87A"/>
    <property type="match status" value="1"/>
</dbReference>
<keyword evidence="10" id="KW-1015">Disulfide bond</keyword>
<dbReference type="FunFam" id="2.60.40.60:FF:000092">
    <property type="entry name" value="Protocadherin 8"/>
    <property type="match status" value="1"/>
</dbReference>
<evidence type="ECO:0000259" key="15">
    <source>
        <dbReference type="PROSITE" id="PS50268"/>
    </source>
</evidence>
<evidence type="ECO:0000256" key="13">
    <source>
        <dbReference type="SAM" id="MobiDB-lite"/>
    </source>
</evidence>
<feature type="domain" description="Cadherin" evidence="15">
    <location>
        <begin position="259"/>
        <end position="368"/>
    </location>
</feature>
<feature type="region of interest" description="Disordered" evidence="13">
    <location>
        <begin position="1011"/>
        <end position="1048"/>
    </location>
</feature>
<evidence type="ECO:0000256" key="3">
    <source>
        <dbReference type="ARBA" id="ARBA00022692"/>
    </source>
</evidence>
<evidence type="ECO:0000256" key="6">
    <source>
        <dbReference type="ARBA" id="ARBA00022837"/>
    </source>
</evidence>
<dbReference type="Proteomes" id="UP000735302">
    <property type="component" value="Unassembled WGS sequence"/>
</dbReference>
<feature type="transmembrane region" description="Helical" evidence="14">
    <location>
        <begin position="823"/>
        <end position="847"/>
    </location>
</feature>
<dbReference type="InterPro" id="IPR015919">
    <property type="entry name" value="Cadherin-like_sf"/>
</dbReference>
<dbReference type="PROSITE" id="PS00232">
    <property type="entry name" value="CADHERIN_1"/>
    <property type="match status" value="3"/>
</dbReference>
<feature type="domain" description="Cadherin" evidence="15">
    <location>
        <begin position="479"/>
        <end position="587"/>
    </location>
</feature>
<feature type="compositionally biased region" description="Low complexity" evidence="13">
    <location>
        <begin position="1127"/>
        <end position="1142"/>
    </location>
</feature>
<protein>
    <submittedName>
        <fullName evidence="16">Protocadherin-11 x-linked</fullName>
    </submittedName>
</protein>
<evidence type="ECO:0000313" key="16">
    <source>
        <dbReference type="EMBL" id="GFN75067.1"/>
    </source>
</evidence>
<feature type="compositionally biased region" description="Low complexity" evidence="13">
    <location>
        <begin position="881"/>
        <end position="904"/>
    </location>
</feature>
<gene>
    <name evidence="16" type="ORF">PoB_000157300</name>
</gene>
<evidence type="ECO:0000256" key="12">
    <source>
        <dbReference type="PROSITE-ProRule" id="PRU00043"/>
    </source>
</evidence>
<evidence type="ECO:0000256" key="8">
    <source>
        <dbReference type="ARBA" id="ARBA00022989"/>
    </source>
</evidence>
<evidence type="ECO:0000256" key="2">
    <source>
        <dbReference type="ARBA" id="ARBA00022536"/>
    </source>
</evidence>
<reference evidence="16 17" key="1">
    <citation type="journal article" date="2021" name="Elife">
        <title>Chloroplast acquisition without the gene transfer in kleptoplastic sea slugs, Plakobranchus ocellatus.</title>
        <authorList>
            <person name="Maeda T."/>
            <person name="Takahashi S."/>
            <person name="Yoshida T."/>
            <person name="Shimamura S."/>
            <person name="Takaki Y."/>
            <person name="Nagai Y."/>
            <person name="Toyoda A."/>
            <person name="Suzuki Y."/>
            <person name="Arimoto A."/>
            <person name="Ishii H."/>
            <person name="Satoh N."/>
            <person name="Nishiyama T."/>
            <person name="Hasebe M."/>
            <person name="Maruyama T."/>
            <person name="Minagawa J."/>
            <person name="Obokata J."/>
            <person name="Shigenobu S."/>
        </authorList>
    </citation>
    <scope>NUCLEOTIDE SEQUENCE [LARGE SCALE GENOMIC DNA]</scope>
</reference>
<feature type="compositionally biased region" description="Low complexity" evidence="13">
    <location>
        <begin position="1018"/>
        <end position="1048"/>
    </location>
</feature>
<keyword evidence="11" id="KW-0325">Glycoprotein</keyword>
<keyword evidence="5" id="KW-0677">Repeat</keyword>
<name>A0AAV3XYH9_9GAST</name>
<dbReference type="PANTHER" id="PTHR24028:SF146">
    <property type="entry name" value="CADHERIN 96CB, ISOFORM D-RELATED"/>
    <property type="match status" value="1"/>
</dbReference>
<evidence type="ECO:0000256" key="5">
    <source>
        <dbReference type="ARBA" id="ARBA00022737"/>
    </source>
</evidence>
<dbReference type="PROSITE" id="PS50268">
    <property type="entry name" value="CADHERIN_2"/>
    <property type="match status" value="7"/>
</dbReference>
<dbReference type="Pfam" id="PF00028">
    <property type="entry name" value="Cadherin"/>
    <property type="match status" value="6"/>
</dbReference>
<keyword evidence="6 12" id="KW-0106">Calcium</keyword>
<dbReference type="InterPro" id="IPR013164">
    <property type="entry name" value="Cadherin_N"/>
</dbReference>
<feature type="domain" description="Cadherin" evidence="15">
    <location>
        <begin position="705"/>
        <end position="811"/>
    </location>
</feature>
<dbReference type="InterPro" id="IPR020894">
    <property type="entry name" value="Cadherin_CS"/>
</dbReference>
<evidence type="ECO:0000256" key="1">
    <source>
        <dbReference type="ARBA" id="ARBA00004167"/>
    </source>
</evidence>
<dbReference type="SMART" id="SM00112">
    <property type="entry name" value="CA"/>
    <property type="match status" value="7"/>
</dbReference>
<feature type="compositionally biased region" description="Polar residues" evidence="13">
    <location>
        <begin position="945"/>
        <end position="958"/>
    </location>
</feature>
<feature type="domain" description="Cadherin" evidence="15">
    <location>
        <begin position="379"/>
        <end position="478"/>
    </location>
</feature>
<feature type="compositionally biased region" description="Basic and acidic residues" evidence="13">
    <location>
        <begin position="959"/>
        <end position="974"/>
    </location>
</feature>
<dbReference type="GO" id="GO:0005886">
    <property type="term" value="C:plasma membrane"/>
    <property type="evidence" value="ECO:0007669"/>
    <property type="project" value="InterPro"/>
</dbReference>
<keyword evidence="17" id="KW-1185">Reference proteome</keyword>
<feature type="compositionally biased region" description="Polar residues" evidence="13">
    <location>
        <begin position="977"/>
        <end position="992"/>
    </location>
</feature>
<keyword evidence="7" id="KW-0130">Cell adhesion</keyword>
<dbReference type="InterPro" id="IPR002126">
    <property type="entry name" value="Cadherin-like_dom"/>
</dbReference>
<comment type="subcellular location">
    <subcellularLocation>
        <location evidence="1">Membrane</location>
        <topology evidence="1">Single-pass membrane protein</topology>
    </subcellularLocation>
</comment>
<feature type="compositionally biased region" description="Polar residues" evidence="13">
    <location>
        <begin position="1180"/>
        <end position="1205"/>
    </location>
</feature>
<dbReference type="FunFam" id="2.60.40.60:FF:000013">
    <property type="entry name" value="Cadherin EGF LAG seven-pass G-type receptor"/>
    <property type="match status" value="1"/>
</dbReference>
<dbReference type="InterPro" id="IPR050174">
    <property type="entry name" value="Protocadherin/Cadherin-CA"/>
</dbReference>
<evidence type="ECO:0000256" key="10">
    <source>
        <dbReference type="ARBA" id="ARBA00023157"/>
    </source>
</evidence>
<accession>A0AAV3XYH9</accession>